<proteinExistence type="predicted"/>
<organism evidence="1">
    <name type="scientific">uncultured organism MedDCM-OCT-S11-C346</name>
    <dbReference type="NCBI Taxonomy" id="743660"/>
    <lineage>
        <taxon>unclassified sequences</taxon>
        <taxon>environmental samples</taxon>
    </lineage>
</organism>
<reference evidence="1" key="1">
    <citation type="journal article" date="2010" name="ISME J.">
        <title>Metagenome of the Mediterranean deep chlorophyll maximum studied by direct and fosmid library 454 pyrosequencing.</title>
        <authorList>
            <person name="Ghai R."/>
            <person name="Martin-Cuadrado A.B."/>
            <person name="Molto A.G."/>
            <person name="Heredia I.G."/>
            <person name="Cabrera R."/>
            <person name="Martin J."/>
            <person name="Verdu M."/>
            <person name="Deschamps P."/>
            <person name="Moreira D."/>
            <person name="Lopez-Garcia P."/>
            <person name="Mira A."/>
            <person name="Rodriguez-Valera F."/>
        </authorList>
    </citation>
    <scope>NUCLEOTIDE SEQUENCE</scope>
</reference>
<name>D6PLF4_9ZZZZ</name>
<dbReference type="AlphaFoldDB" id="D6PLF4"/>
<accession>D6PLF4</accession>
<evidence type="ECO:0000313" key="1">
    <source>
        <dbReference type="EMBL" id="ADD96555.1"/>
    </source>
</evidence>
<sequence length="126" mass="14476">MPPRKTTDFGALFESLIEDLKIQVAASVDERLSDFEKRLTRIERRLDGLDPNNATEKRRVERRSCLLCDRPAVARGLCSAHYQQWRYRQRKARITGESFDSATIAPESIDSTMILPSNHDEIAKNN</sequence>
<protein>
    <submittedName>
        <fullName evidence="1">Uncharacterized protein</fullName>
    </submittedName>
</protein>
<dbReference type="EMBL" id="GU943147">
    <property type="protein sequence ID" value="ADD96555.1"/>
    <property type="molecule type" value="Genomic_DNA"/>
</dbReference>